<dbReference type="Gene3D" id="1.10.287.950">
    <property type="entry name" value="Methyl-accepting chemotaxis protein"/>
    <property type="match status" value="1"/>
</dbReference>
<accession>A0ABS4RBI8</accession>
<evidence type="ECO:0000256" key="1">
    <source>
        <dbReference type="ARBA" id="ARBA00023224"/>
    </source>
</evidence>
<dbReference type="InterPro" id="IPR039379">
    <property type="entry name" value="Protoglobin_sensor_dom"/>
</dbReference>
<name>A0ABS4RBI8_9BACI</name>
<sequence length="433" mass="49519">MFRQLTRRKMNKKWLQSVPSSENHRIIAPTPSVQEKLSMIQLKEEDLRIISNIKPLVEKHIDWLVDEFYSSILQVKELQHIINTYSTIDRLRKTLRSHLIDLFDGKIDTSFYEKRIKVAKIHYRIGLKPAWYMGAFQNVQRAFFQIIFEEVKDPEEFHQIWTATTKILSFEQQIVLEAYNEETEKKLKETFDNGQKNLQEKISKVSEGLVIVSEETYTSVKHLIANSKDVNQLVQNSYHQAKVVQKQVNEGQEKLTSLLKNMNQVTNDTQIMKDMVFRLTDSSQKITEVVRIVHSIAEQTNLLALNSAIEAARAGEHGKGFSVVAQEVRNLAEKTKHSISDIQSLIDTSNAYTTEVTKIIVKVEEVVLNGGLASNATNETFQIIRSSIEENEKNLSSMDSQIENLLMVIEEVGNSTTQVATSAESLSQIIHDA</sequence>
<feature type="domain" description="Methyl-accepting transducer" evidence="3">
    <location>
        <begin position="214"/>
        <end position="420"/>
    </location>
</feature>
<keyword evidence="1 2" id="KW-0807">Transducer</keyword>
<dbReference type="InterPro" id="IPR009050">
    <property type="entry name" value="Globin-like_sf"/>
</dbReference>
<comment type="caution">
    <text evidence="4">The sequence shown here is derived from an EMBL/GenBank/DDBJ whole genome shotgun (WGS) entry which is preliminary data.</text>
</comment>
<dbReference type="CDD" id="cd01068">
    <property type="entry name" value="globin_sensor"/>
    <property type="match status" value="1"/>
</dbReference>
<evidence type="ECO:0000313" key="5">
    <source>
        <dbReference type="Proteomes" id="UP001519293"/>
    </source>
</evidence>
<evidence type="ECO:0000259" key="3">
    <source>
        <dbReference type="PROSITE" id="PS50111"/>
    </source>
</evidence>
<evidence type="ECO:0000256" key="2">
    <source>
        <dbReference type="PROSITE-ProRule" id="PRU00284"/>
    </source>
</evidence>
<dbReference type="InterPro" id="IPR012292">
    <property type="entry name" value="Globin/Proto"/>
</dbReference>
<protein>
    <submittedName>
        <fullName evidence="4">Heme-based aerotactic transducer</fullName>
    </submittedName>
</protein>
<keyword evidence="5" id="KW-1185">Reference proteome</keyword>
<dbReference type="SUPFAM" id="SSF46458">
    <property type="entry name" value="Globin-like"/>
    <property type="match status" value="1"/>
</dbReference>
<dbReference type="PANTHER" id="PTHR32089:SF118">
    <property type="entry name" value="HEME-BASED AEROTACTIC TRANSDUCER HEMAT"/>
    <property type="match status" value="1"/>
</dbReference>
<dbReference type="Pfam" id="PF11563">
    <property type="entry name" value="Protoglobin"/>
    <property type="match status" value="1"/>
</dbReference>
<organism evidence="4 5">
    <name type="scientific">Cytobacillus eiseniae</name>
    <dbReference type="NCBI Taxonomy" id="762947"/>
    <lineage>
        <taxon>Bacteria</taxon>
        <taxon>Bacillati</taxon>
        <taxon>Bacillota</taxon>
        <taxon>Bacilli</taxon>
        <taxon>Bacillales</taxon>
        <taxon>Bacillaceae</taxon>
        <taxon>Cytobacillus</taxon>
    </lineage>
</organism>
<dbReference type="PANTHER" id="PTHR32089">
    <property type="entry name" value="METHYL-ACCEPTING CHEMOTAXIS PROTEIN MCPB"/>
    <property type="match status" value="1"/>
</dbReference>
<dbReference type="Pfam" id="PF00015">
    <property type="entry name" value="MCPsignal"/>
    <property type="match status" value="1"/>
</dbReference>
<proteinExistence type="predicted"/>
<dbReference type="InterPro" id="IPR004089">
    <property type="entry name" value="MCPsignal_dom"/>
</dbReference>
<dbReference type="PROSITE" id="PS50111">
    <property type="entry name" value="CHEMOTAXIS_TRANSDUC_2"/>
    <property type="match status" value="1"/>
</dbReference>
<gene>
    <name evidence="4" type="ORF">J2Z40_000821</name>
</gene>
<dbReference type="InterPro" id="IPR044398">
    <property type="entry name" value="Globin-sensor_dom"/>
</dbReference>
<evidence type="ECO:0000313" key="4">
    <source>
        <dbReference type="EMBL" id="MBP2240268.1"/>
    </source>
</evidence>
<dbReference type="SMART" id="SM00283">
    <property type="entry name" value="MA"/>
    <property type="match status" value="1"/>
</dbReference>
<dbReference type="Gene3D" id="1.10.490.10">
    <property type="entry name" value="Globins"/>
    <property type="match status" value="1"/>
</dbReference>
<dbReference type="RefSeq" id="WP_083953883.1">
    <property type="nucleotide sequence ID" value="NZ_JAGIKZ010000002.1"/>
</dbReference>
<dbReference type="Proteomes" id="UP001519293">
    <property type="component" value="Unassembled WGS sequence"/>
</dbReference>
<reference evidence="4 5" key="1">
    <citation type="submission" date="2021-03" db="EMBL/GenBank/DDBJ databases">
        <title>Genomic Encyclopedia of Type Strains, Phase IV (KMG-IV): sequencing the most valuable type-strain genomes for metagenomic binning, comparative biology and taxonomic classification.</title>
        <authorList>
            <person name="Goeker M."/>
        </authorList>
    </citation>
    <scope>NUCLEOTIDE SEQUENCE [LARGE SCALE GENOMIC DNA]</scope>
    <source>
        <strain evidence="4 5">DSM 26675</strain>
    </source>
</reference>
<dbReference type="EMBL" id="JAGIKZ010000002">
    <property type="protein sequence ID" value="MBP2240268.1"/>
    <property type="molecule type" value="Genomic_DNA"/>
</dbReference>
<dbReference type="SUPFAM" id="SSF58104">
    <property type="entry name" value="Methyl-accepting chemotaxis protein (MCP) signaling domain"/>
    <property type="match status" value="1"/>
</dbReference>